<dbReference type="RefSeq" id="WP_069205952.1">
    <property type="nucleotide sequence ID" value="NZ_CP014168.1"/>
</dbReference>
<dbReference type="Proteomes" id="UP000094256">
    <property type="component" value="Chromosome"/>
</dbReference>
<gene>
    <name evidence="3" type="ORF">AWL63_17190</name>
</gene>
<dbReference type="GO" id="GO:0006631">
    <property type="term" value="P:fatty acid metabolic process"/>
    <property type="evidence" value="ECO:0007669"/>
    <property type="project" value="TreeGrafter"/>
</dbReference>
<dbReference type="GO" id="GO:0031956">
    <property type="term" value="F:medium-chain fatty acid-CoA ligase activity"/>
    <property type="evidence" value="ECO:0007669"/>
    <property type="project" value="TreeGrafter"/>
</dbReference>
<dbReference type="STRING" id="1560345.AWL63_17190"/>
<dbReference type="Pfam" id="PF00501">
    <property type="entry name" value="AMP-binding"/>
    <property type="match status" value="1"/>
</dbReference>
<evidence type="ECO:0000259" key="2">
    <source>
        <dbReference type="Pfam" id="PF13193"/>
    </source>
</evidence>
<dbReference type="InterPro" id="IPR000873">
    <property type="entry name" value="AMP-dep_synth/lig_dom"/>
</dbReference>
<dbReference type="OrthoDB" id="7056261at2"/>
<dbReference type="PANTHER" id="PTHR43201:SF32">
    <property type="entry name" value="2-SUCCINYLBENZOATE--COA LIGASE, CHLOROPLASTIC_PEROXISOMAL"/>
    <property type="match status" value="1"/>
</dbReference>
<organism evidence="3 4">
    <name type="scientific">Sphingomonas panacis</name>
    <dbReference type="NCBI Taxonomy" id="1560345"/>
    <lineage>
        <taxon>Bacteria</taxon>
        <taxon>Pseudomonadati</taxon>
        <taxon>Pseudomonadota</taxon>
        <taxon>Alphaproteobacteria</taxon>
        <taxon>Sphingomonadales</taxon>
        <taxon>Sphingomonadaceae</taxon>
        <taxon>Sphingomonas</taxon>
    </lineage>
</organism>
<dbReference type="Pfam" id="PF13193">
    <property type="entry name" value="AMP-binding_C"/>
    <property type="match status" value="1"/>
</dbReference>
<dbReference type="KEGG" id="span:AWL63_17190"/>
<feature type="domain" description="AMP-binding enzyme C-terminal" evidence="2">
    <location>
        <begin position="408"/>
        <end position="484"/>
    </location>
</feature>
<dbReference type="Gene3D" id="3.40.50.12780">
    <property type="entry name" value="N-terminal domain of ligase-like"/>
    <property type="match status" value="1"/>
</dbReference>
<dbReference type="AlphaFoldDB" id="A0A1B3ZDD1"/>
<name>A0A1B3ZDD1_9SPHN</name>
<dbReference type="InterPro" id="IPR042099">
    <property type="entry name" value="ANL_N_sf"/>
</dbReference>
<dbReference type="InterPro" id="IPR045851">
    <property type="entry name" value="AMP-bd_C_sf"/>
</dbReference>
<dbReference type="InterPro" id="IPR025110">
    <property type="entry name" value="AMP-bd_C"/>
</dbReference>
<dbReference type="SUPFAM" id="SSF56801">
    <property type="entry name" value="Acetyl-CoA synthetase-like"/>
    <property type="match status" value="1"/>
</dbReference>
<evidence type="ECO:0000259" key="1">
    <source>
        <dbReference type="Pfam" id="PF00501"/>
    </source>
</evidence>
<accession>A0A1B3ZDD1</accession>
<dbReference type="CDD" id="cd04433">
    <property type="entry name" value="AFD_class_I"/>
    <property type="match status" value="1"/>
</dbReference>
<sequence length="502" mass="52654">MTIADMLRRAAEEDGDRTALVCAGRRWSYAALWAAAQGAATLFRESRAQHVALLDGNGEAGVIALFGAALAGVPFAPLNYRRADADVAALLDRIAPAWLIAGDDRATRLGAAAGATVSSPAAFVATAQAAAPAAIDGNREDIAVQIFTSGTTGAPKAALLRHTHLLAYVAATATPAPAGAHEGSLVSVPPYHIANVVALLTAIQARRRLVLLPAFEPAAWLRLAVAEAPTYAFVVPTMLARILDLLEDAGQERPASLAAISYGAGPMPPALLERALTRFPDVRFTNAYGLTETCATIASLTPDDHRAALASRDPAMRARLRSAGRPLPGIEIEIRDASGIPLPAGARGEVYARGTQVSGEYRDRDARDSGGWFATRDLGWRDADGYLFLAGRADDVIVRGGENISPGEIEAVLLTHPAVAEACAVGLPSTEWGESVGAALVLRPGHAAPDPAEMQALVKARLRSSHVPERIAVLDALPYNDLGKLLRRTVRASPLLRTPPSL</sequence>
<evidence type="ECO:0000313" key="3">
    <source>
        <dbReference type="EMBL" id="AOH85417.1"/>
    </source>
</evidence>
<protein>
    <submittedName>
        <fullName evidence="3">AMP-dependent synthetase</fullName>
    </submittedName>
</protein>
<keyword evidence="4" id="KW-1185">Reference proteome</keyword>
<evidence type="ECO:0000313" key="4">
    <source>
        <dbReference type="Proteomes" id="UP000094256"/>
    </source>
</evidence>
<feature type="domain" description="AMP-dependent synthetase/ligase" evidence="1">
    <location>
        <begin position="8"/>
        <end position="361"/>
    </location>
</feature>
<proteinExistence type="predicted"/>
<dbReference type="Gene3D" id="3.30.300.30">
    <property type="match status" value="1"/>
</dbReference>
<reference evidence="3 4" key="1">
    <citation type="submission" date="2016-01" db="EMBL/GenBank/DDBJ databases">
        <title>Complete genome and mega plasmid sequence of Sphingomonas panacis DCY99 elicits systemic resistance in rice to Xanthomonas oryzae.</title>
        <authorList>
            <person name="Kim Y.J."/>
            <person name="Yang D.C."/>
            <person name="Sing P."/>
        </authorList>
    </citation>
    <scope>NUCLEOTIDE SEQUENCE [LARGE SCALE GENOMIC DNA]</scope>
    <source>
        <strain evidence="3 4">DCY99</strain>
    </source>
</reference>
<dbReference type="PANTHER" id="PTHR43201">
    <property type="entry name" value="ACYL-COA SYNTHETASE"/>
    <property type="match status" value="1"/>
</dbReference>
<dbReference type="EMBL" id="CP014168">
    <property type="protein sequence ID" value="AOH85417.1"/>
    <property type="molecule type" value="Genomic_DNA"/>
</dbReference>